<name>A0A432M368_9GAMM</name>
<feature type="domain" description="Flagellar hook protein FlgE/F/G-like D1" evidence="6">
    <location>
        <begin position="71"/>
        <end position="132"/>
    </location>
</feature>
<keyword evidence="8" id="KW-1185">Reference proteome</keyword>
<evidence type="ECO:0000256" key="1">
    <source>
        <dbReference type="ARBA" id="ARBA00004117"/>
    </source>
</evidence>
<protein>
    <submittedName>
        <fullName evidence="7">Flagellar hook-basal body protein</fullName>
    </submittedName>
</protein>
<accession>A0A432M368</accession>
<keyword evidence="7" id="KW-0969">Cilium</keyword>
<reference evidence="7 8" key="1">
    <citation type="submission" date="2018-12" db="EMBL/GenBank/DDBJ databases">
        <title>Dyella dinghuensis sp. nov. DHOA06 and Dyella choica sp. nov. 4M-K27, isolated from forest soil.</title>
        <authorList>
            <person name="Qiu L.-H."/>
            <person name="Gao Z.-H."/>
        </authorList>
    </citation>
    <scope>NUCLEOTIDE SEQUENCE [LARGE SCALE GENOMIC DNA]</scope>
    <source>
        <strain evidence="7 8">4M-K27</strain>
    </source>
</reference>
<proteinExistence type="inferred from homology"/>
<keyword evidence="3 4" id="KW-0975">Bacterial flagellum</keyword>
<comment type="subcellular location">
    <subcellularLocation>
        <location evidence="1 4">Bacterial flagellum basal body</location>
    </subcellularLocation>
</comment>
<organism evidence="7 8">
    <name type="scientific">Dyella choica</name>
    <dbReference type="NCBI Taxonomy" id="1927959"/>
    <lineage>
        <taxon>Bacteria</taxon>
        <taxon>Pseudomonadati</taxon>
        <taxon>Pseudomonadota</taxon>
        <taxon>Gammaproteobacteria</taxon>
        <taxon>Lysobacterales</taxon>
        <taxon>Rhodanobacteraceae</taxon>
        <taxon>Dyella</taxon>
    </lineage>
</organism>
<evidence type="ECO:0000259" key="6">
    <source>
        <dbReference type="Pfam" id="PF22692"/>
    </source>
</evidence>
<dbReference type="EMBL" id="RYYV01000014">
    <property type="protein sequence ID" value="RUL72733.1"/>
    <property type="molecule type" value="Genomic_DNA"/>
</dbReference>
<dbReference type="GO" id="GO:0009425">
    <property type="term" value="C:bacterial-type flagellum basal body"/>
    <property type="evidence" value="ECO:0007669"/>
    <property type="project" value="UniProtKB-SubCell"/>
</dbReference>
<dbReference type="InterPro" id="IPR010930">
    <property type="entry name" value="Flg_bb/hook_C_dom"/>
</dbReference>
<dbReference type="PANTHER" id="PTHR30435">
    <property type="entry name" value="FLAGELLAR PROTEIN"/>
    <property type="match status" value="1"/>
</dbReference>
<dbReference type="PANTHER" id="PTHR30435:SF19">
    <property type="entry name" value="FLAGELLAR BASAL-BODY ROD PROTEIN FLGG"/>
    <property type="match status" value="1"/>
</dbReference>
<keyword evidence="7" id="KW-0282">Flagellum</keyword>
<dbReference type="RefSeq" id="WP_126685980.1">
    <property type="nucleotide sequence ID" value="NZ_RYYV01000014.1"/>
</dbReference>
<dbReference type="Pfam" id="PF22692">
    <property type="entry name" value="LlgE_F_G_D1"/>
    <property type="match status" value="1"/>
</dbReference>
<dbReference type="Proteomes" id="UP000274358">
    <property type="component" value="Unassembled WGS sequence"/>
</dbReference>
<gene>
    <name evidence="7" type="ORF">EKH80_17005</name>
</gene>
<evidence type="ECO:0000313" key="8">
    <source>
        <dbReference type="Proteomes" id="UP000274358"/>
    </source>
</evidence>
<evidence type="ECO:0000256" key="4">
    <source>
        <dbReference type="RuleBase" id="RU362116"/>
    </source>
</evidence>
<dbReference type="Pfam" id="PF06429">
    <property type="entry name" value="Flg_bbr_C"/>
    <property type="match status" value="1"/>
</dbReference>
<keyword evidence="7" id="KW-0966">Cell projection</keyword>
<dbReference type="InterPro" id="IPR020013">
    <property type="entry name" value="Flagellar_FlgE/F/G"/>
</dbReference>
<evidence type="ECO:0000259" key="5">
    <source>
        <dbReference type="Pfam" id="PF06429"/>
    </source>
</evidence>
<dbReference type="NCBIfam" id="TIGR03506">
    <property type="entry name" value="FlgEFG_subfam"/>
    <property type="match status" value="1"/>
</dbReference>
<dbReference type="AlphaFoldDB" id="A0A432M368"/>
<comment type="similarity">
    <text evidence="2 4">Belongs to the flagella basal body rod proteins family.</text>
</comment>
<dbReference type="GO" id="GO:0071978">
    <property type="term" value="P:bacterial-type flagellum-dependent swarming motility"/>
    <property type="evidence" value="ECO:0007669"/>
    <property type="project" value="TreeGrafter"/>
</dbReference>
<dbReference type="InterPro" id="IPR037925">
    <property type="entry name" value="FlgE/F/G-like"/>
</dbReference>
<evidence type="ECO:0000256" key="2">
    <source>
        <dbReference type="ARBA" id="ARBA00009677"/>
    </source>
</evidence>
<feature type="domain" description="Flagellar basal-body/hook protein C-terminal" evidence="5">
    <location>
        <begin position="178"/>
        <end position="222"/>
    </location>
</feature>
<evidence type="ECO:0000313" key="7">
    <source>
        <dbReference type="EMBL" id="RUL72733.1"/>
    </source>
</evidence>
<evidence type="ECO:0000256" key="3">
    <source>
        <dbReference type="ARBA" id="ARBA00023143"/>
    </source>
</evidence>
<dbReference type="OrthoDB" id="8578401at2"/>
<dbReference type="SUPFAM" id="SSF117143">
    <property type="entry name" value="Flagellar hook protein flgE"/>
    <property type="match status" value="1"/>
</dbReference>
<sequence length="228" mass="24306">MSNIIPGIARYLSNDVEKLDVLSQNVANLRTTGYRAQRLATDFRTGLLDSTPTLSLADGSLSSTGHPLDLALRGPGFFVVSVNGQQMLTRNGQFHLDAERQLVDAAGHPVMGLSGPITLNHANVHIDAAGAIIDNGDEVDSLQIVNVDKPGELREMGDGTYSYSGTGATATQFIGRVQQGALEQSNVDPGEEMVRLMALTRHAQSVQRAIQAYDAALQEGINHIGDNS</sequence>
<comment type="caution">
    <text evidence="7">The sequence shown here is derived from an EMBL/GenBank/DDBJ whole genome shotgun (WGS) entry which is preliminary data.</text>
</comment>
<dbReference type="InterPro" id="IPR053967">
    <property type="entry name" value="LlgE_F_G-like_D1"/>
</dbReference>